<evidence type="ECO:0000313" key="8">
    <source>
        <dbReference type="Proteomes" id="UP000050795"/>
    </source>
</evidence>
<comment type="subcellular location">
    <subcellularLocation>
        <location evidence="1">Membrane</location>
    </subcellularLocation>
</comment>
<organism evidence="8 9">
    <name type="scientific">Trichobilharzia regenti</name>
    <name type="common">Nasal bird schistosome</name>
    <dbReference type="NCBI Taxonomy" id="157069"/>
    <lineage>
        <taxon>Eukaryota</taxon>
        <taxon>Metazoa</taxon>
        <taxon>Spiralia</taxon>
        <taxon>Lophotrochozoa</taxon>
        <taxon>Platyhelminthes</taxon>
        <taxon>Trematoda</taxon>
        <taxon>Digenea</taxon>
        <taxon>Strigeidida</taxon>
        <taxon>Schistosomatoidea</taxon>
        <taxon>Schistosomatidae</taxon>
        <taxon>Trichobilharzia</taxon>
    </lineage>
</organism>
<name>A0AA85IS44_TRIRE</name>
<dbReference type="Proteomes" id="UP000050795">
    <property type="component" value="Unassembled WGS sequence"/>
</dbReference>
<dbReference type="Pfam" id="PF01130">
    <property type="entry name" value="CD36"/>
    <property type="match status" value="2"/>
</dbReference>
<reference evidence="8" key="1">
    <citation type="submission" date="2022-06" db="EMBL/GenBank/DDBJ databases">
        <authorList>
            <person name="Berger JAMES D."/>
            <person name="Berger JAMES D."/>
        </authorList>
    </citation>
    <scope>NUCLEOTIDE SEQUENCE [LARGE SCALE GENOMIC DNA]</scope>
</reference>
<dbReference type="GO" id="GO:0016020">
    <property type="term" value="C:membrane"/>
    <property type="evidence" value="ECO:0007669"/>
    <property type="project" value="UniProtKB-SubCell"/>
</dbReference>
<protein>
    <submittedName>
        <fullName evidence="9">Uncharacterized protein</fullName>
    </submittedName>
</protein>
<proteinExistence type="inferred from homology"/>
<dbReference type="PANTHER" id="PTHR11923:SF51">
    <property type="entry name" value="LYSOSOME MEMBRANE PROTEIN 2"/>
    <property type="match status" value="1"/>
</dbReference>
<dbReference type="PROSITE" id="PS51257">
    <property type="entry name" value="PROKAR_LIPOPROTEIN"/>
    <property type="match status" value="1"/>
</dbReference>
<accession>A0AA85IS44</accession>
<evidence type="ECO:0000256" key="2">
    <source>
        <dbReference type="ARBA" id="ARBA00010532"/>
    </source>
</evidence>
<dbReference type="WBParaSite" id="TREG1_11790.1">
    <property type="protein sequence ID" value="TREG1_11790.1"/>
    <property type="gene ID" value="TREG1_11790"/>
</dbReference>
<sequence>MLQGRQCEDLVLIISTISLVLFIGCVVSHFYVDQIHTAFIARFFTLVPGSLLFENFSGNNTALNTSLYLYNLTNEKAVLNGARPVFTEVGPFRYKKQTFKKDVKFSGESPPRYLQYKAITYYFQVHDEMSVDPFVGKVTSLDIFTAAMTLKSSAITQFINSAPFITRTPYEIIWGYSYGLIKACGLMRICPNSKISVFVTENGTSENEFVIKTGVDDINELGKVVEFNGQSVLNVWKSEYANYINGSDGFSLGPGLTVGSRRYIFAHGVCRSVMMEATKEVPHPAYPALKVLLFEPASEDKMDNSVYPSPQEFCQGRSYEPKCAPKGLVALSPCLKDTNYLPIYGSQGHFIDVDHSIRNRFRGIPEPDYNLDRTYMLVDPVTGITLGAHQVMQLNYYIDNPSLKSIPYQNMAGNLFFPIVRIVMENGTSENEFVIKTGVDDINELGKVVEFNGQSVLNVWKSEYANYINGSDGFSLGPGLTVGSRRYIFAHGVCRSVMMEATKEVPHPAYPALKVLLFEPASEDKMDNSVYPSPQEFCQGRSYEPKCAPKGLVALSPCLKDTNYLPIYGSQGHFIDVDHSIRNRFRGIPEPDYNLDRTYMLVDPVTGITLGAHQVMQLNYYIDNPSLKSIPYQNMAGNLFFPIVRIVMDVSADADALKTIHTLVHGSKYWLNIAIYIFGGLCLVAFFSTMAVILKMNRNRS</sequence>
<reference evidence="9" key="2">
    <citation type="submission" date="2023-11" db="UniProtKB">
        <authorList>
            <consortium name="WormBaseParasite"/>
        </authorList>
    </citation>
    <scope>IDENTIFICATION</scope>
</reference>
<keyword evidence="5 7" id="KW-0472">Membrane</keyword>
<evidence type="ECO:0000256" key="5">
    <source>
        <dbReference type="ARBA" id="ARBA00023136"/>
    </source>
</evidence>
<dbReference type="InterPro" id="IPR002159">
    <property type="entry name" value="CD36_fam"/>
</dbReference>
<evidence type="ECO:0000256" key="3">
    <source>
        <dbReference type="ARBA" id="ARBA00022692"/>
    </source>
</evidence>
<dbReference type="PRINTS" id="PR01609">
    <property type="entry name" value="CD36FAMILY"/>
</dbReference>
<evidence type="ECO:0000313" key="9">
    <source>
        <dbReference type="WBParaSite" id="TREG1_11790.1"/>
    </source>
</evidence>
<evidence type="ECO:0000256" key="6">
    <source>
        <dbReference type="ARBA" id="ARBA00023180"/>
    </source>
</evidence>
<keyword evidence="8" id="KW-1185">Reference proteome</keyword>
<dbReference type="GO" id="GO:0005737">
    <property type="term" value="C:cytoplasm"/>
    <property type="evidence" value="ECO:0007669"/>
    <property type="project" value="TreeGrafter"/>
</dbReference>
<comment type="similarity">
    <text evidence="2">Belongs to the CD36 family.</text>
</comment>
<keyword evidence="4 7" id="KW-1133">Transmembrane helix</keyword>
<dbReference type="AlphaFoldDB" id="A0AA85IS44"/>
<evidence type="ECO:0000256" key="1">
    <source>
        <dbReference type="ARBA" id="ARBA00004370"/>
    </source>
</evidence>
<keyword evidence="3 7" id="KW-0812">Transmembrane</keyword>
<dbReference type="GO" id="GO:0005044">
    <property type="term" value="F:scavenger receptor activity"/>
    <property type="evidence" value="ECO:0007669"/>
    <property type="project" value="TreeGrafter"/>
</dbReference>
<keyword evidence="6" id="KW-0325">Glycoprotein</keyword>
<evidence type="ECO:0000256" key="7">
    <source>
        <dbReference type="SAM" id="Phobius"/>
    </source>
</evidence>
<dbReference type="PANTHER" id="PTHR11923">
    <property type="entry name" value="SCAVENGER RECEPTOR CLASS B TYPE-1 SR-B1"/>
    <property type="match status" value="1"/>
</dbReference>
<feature type="transmembrane region" description="Helical" evidence="7">
    <location>
        <begin position="669"/>
        <end position="694"/>
    </location>
</feature>
<feature type="transmembrane region" description="Helical" evidence="7">
    <location>
        <begin position="12"/>
        <end position="32"/>
    </location>
</feature>
<evidence type="ECO:0000256" key="4">
    <source>
        <dbReference type="ARBA" id="ARBA00022989"/>
    </source>
</evidence>